<organism evidence="2">
    <name type="scientific">Myoviridae sp. ctshb19</name>
    <dbReference type="NCBI Taxonomy" id="2825194"/>
    <lineage>
        <taxon>Viruses</taxon>
        <taxon>Duplodnaviria</taxon>
        <taxon>Heunggongvirae</taxon>
        <taxon>Uroviricota</taxon>
        <taxon>Caudoviricetes</taxon>
    </lineage>
</organism>
<sequence length="178" mass="20830">MSIEDILGSPEDYRAAQAAHEKKKEENRQRIIKKLNKRVAKREEEFRKDFEAQLTGITYNWQRTNDGNYSPQPVDFMWQGYLLRCKELPSFEFMGAEIRLPVDPAKRYAAIDELSHVFNSYVNQMFSVWALGSGRRVMVADDVERMCLIAHACLDESEYHQFAGQLVNQNFRLKALFK</sequence>
<proteinExistence type="predicted"/>
<accession>A0A8S5UGF2</accession>
<feature type="compositionally biased region" description="Basic and acidic residues" evidence="1">
    <location>
        <begin position="11"/>
        <end position="28"/>
    </location>
</feature>
<protein>
    <submittedName>
        <fullName evidence="2">Uncharacterized protein</fullName>
    </submittedName>
</protein>
<name>A0A8S5UGF2_9CAUD</name>
<feature type="region of interest" description="Disordered" evidence="1">
    <location>
        <begin position="1"/>
        <end position="28"/>
    </location>
</feature>
<evidence type="ECO:0000256" key="1">
    <source>
        <dbReference type="SAM" id="MobiDB-lite"/>
    </source>
</evidence>
<dbReference type="EMBL" id="BK016086">
    <property type="protein sequence ID" value="DAF93557.1"/>
    <property type="molecule type" value="Genomic_DNA"/>
</dbReference>
<reference evidence="2" key="1">
    <citation type="journal article" date="2021" name="Proc. Natl. Acad. Sci. U.S.A.">
        <title>A Catalog of Tens of Thousands of Viruses from Human Metagenomes Reveals Hidden Associations with Chronic Diseases.</title>
        <authorList>
            <person name="Tisza M.J."/>
            <person name="Buck C.B."/>
        </authorList>
    </citation>
    <scope>NUCLEOTIDE SEQUENCE</scope>
    <source>
        <strain evidence="2">Ctshb19</strain>
    </source>
</reference>
<evidence type="ECO:0000313" key="2">
    <source>
        <dbReference type="EMBL" id="DAF93557.1"/>
    </source>
</evidence>